<dbReference type="AlphaFoldDB" id="A0A1A7BZ01"/>
<evidence type="ECO:0000313" key="5">
    <source>
        <dbReference type="Proteomes" id="UP000092713"/>
    </source>
</evidence>
<feature type="domain" description="Response regulatory" evidence="2">
    <location>
        <begin position="9"/>
        <end position="124"/>
    </location>
</feature>
<evidence type="ECO:0000259" key="3">
    <source>
        <dbReference type="PROSITE" id="PS51832"/>
    </source>
</evidence>
<proteinExistence type="predicted"/>
<dbReference type="Proteomes" id="UP000092713">
    <property type="component" value="Unassembled WGS sequence"/>
</dbReference>
<sequence length="331" mass="36323">MTLPEQKPIVLLVDDEATNLQVLRQILQDDYRLLYAKDGEKALELAQANPVELILLDIMMPAMTGYEVCRKLKAMPHTAAIPVIFVTALSDVKDETEGFEAGAVDYITKPVSPPIVRARVRTHLSLVDAAELRRSRLQVIQRLGQAAEYKDNETGMHVIRMSYYARQLALAAGFSEAHAEDLLNAAPMHDVGKIGIPDAILQKPGKLDAGEWQVMRSHAEIGAAIIGEHAAGLLKMARTIALTHHEKWDGSGYPNGLKGEEIAVEGRIVAIADVFDALTSERPYKRAWTVAEAIATMSGDSGKHFDPALLELFVAHLPAMLEIKAQWKEPG</sequence>
<dbReference type="PROSITE" id="PS51832">
    <property type="entry name" value="HD_GYP"/>
    <property type="match status" value="1"/>
</dbReference>
<protein>
    <submittedName>
        <fullName evidence="4">Putative two-component system response regulator</fullName>
    </submittedName>
</protein>
<organism evidence="4 5">
    <name type="scientific">Janthinobacterium psychrotolerans</name>
    <dbReference type="NCBI Taxonomy" id="1747903"/>
    <lineage>
        <taxon>Bacteria</taxon>
        <taxon>Pseudomonadati</taxon>
        <taxon>Pseudomonadota</taxon>
        <taxon>Betaproteobacteria</taxon>
        <taxon>Burkholderiales</taxon>
        <taxon>Oxalobacteraceae</taxon>
        <taxon>Janthinobacterium</taxon>
    </lineage>
</organism>
<dbReference type="PANTHER" id="PTHR45228">
    <property type="entry name" value="CYCLIC DI-GMP PHOSPHODIESTERASE TM_0186-RELATED"/>
    <property type="match status" value="1"/>
</dbReference>
<dbReference type="Pfam" id="PF00072">
    <property type="entry name" value="Response_reg"/>
    <property type="match status" value="1"/>
</dbReference>
<dbReference type="InterPro" id="IPR037522">
    <property type="entry name" value="HD_GYP_dom"/>
</dbReference>
<dbReference type="SMART" id="SM00448">
    <property type="entry name" value="REC"/>
    <property type="match status" value="1"/>
</dbReference>
<dbReference type="GO" id="GO:0000160">
    <property type="term" value="P:phosphorelay signal transduction system"/>
    <property type="evidence" value="ECO:0007669"/>
    <property type="project" value="InterPro"/>
</dbReference>
<dbReference type="PANTHER" id="PTHR45228:SF5">
    <property type="entry name" value="CYCLIC DI-GMP PHOSPHODIESTERASE VC_1348-RELATED"/>
    <property type="match status" value="1"/>
</dbReference>
<dbReference type="InterPro" id="IPR003607">
    <property type="entry name" value="HD/PDEase_dom"/>
</dbReference>
<comment type="caution">
    <text evidence="4">The sequence shown here is derived from an EMBL/GenBank/DDBJ whole genome shotgun (WGS) entry which is preliminary data.</text>
</comment>
<dbReference type="EMBL" id="LOCQ01000056">
    <property type="protein sequence ID" value="OBV38876.1"/>
    <property type="molecule type" value="Genomic_DNA"/>
</dbReference>
<dbReference type="Gene3D" id="3.40.50.2300">
    <property type="match status" value="1"/>
</dbReference>
<feature type="modified residue" description="4-aspartylphosphate" evidence="1">
    <location>
        <position position="57"/>
    </location>
</feature>
<dbReference type="Pfam" id="PF13487">
    <property type="entry name" value="HD_5"/>
    <property type="match status" value="1"/>
</dbReference>
<dbReference type="PROSITE" id="PS50110">
    <property type="entry name" value="RESPONSE_REGULATORY"/>
    <property type="match status" value="1"/>
</dbReference>
<evidence type="ECO:0000259" key="2">
    <source>
        <dbReference type="PROSITE" id="PS50110"/>
    </source>
</evidence>
<dbReference type="RefSeq" id="WP_065308583.1">
    <property type="nucleotide sequence ID" value="NZ_LOCQ01000056.1"/>
</dbReference>
<dbReference type="PATRIC" id="fig|1747903.4.peg.2437"/>
<dbReference type="InterPro" id="IPR052020">
    <property type="entry name" value="Cyclic_di-GMP/3'3'-cGAMP_PDE"/>
</dbReference>
<dbReference type="CDD" id="cd00077">
    <property type="entry name" value="HDc"/>
    <property type="match status" value="1"/>
</dbReference>
<dbReference type="OrthoDB" id="9763857at2"/>
<dbReference type="SMART" id="SM00471">
    <property type="entry name" value="HDc"/>
    <property type="match status" value="1"/>
</dbReference>
<evidence type="ECO:0000256" key="1">
    <source>
        <dbReference type="PROSITE-ProRule" id="PRU00169"/>
    </source>
</evidence>
<gene>
    <name evidence="4" type="ORF">ASR47_1007192</name>
</gene>
<name>A0A1A7BZ01_9BURK</name>
<keyword evidence="5" id="KW-1185">Reference proteome</keyword>
<feature type="domain" description="HD-GYP" evidence="3">
    <location>
        <begin position="132"/>
        <end position="329"/>
    </location>
</feature>
<evidence type="ECO:0000313" key="4">
    <source>
        <dbReference type="EMBL" id="OBV38876.1"/>
    </source>
</evidence>
<dbReference type="CDD" id="cd19920">
    <property type="entry name" value="REC_PA4781-like"/>
    <property type="match status" value="1"/>
</dbReference>
<accession>A0A1A7BZ01</accession>
<dbReference type="InterPro" id="IPR001789">
    <property type="entry name" value="Sig_transdc_resp-reg_receiver"/>
</dbReference>
<dbReference type="SUPFAM" id="SSF52172">
    <property type="entry name" value="CheY-like"/>
    <property type="match status" value="1"/>
</dbReference>
<dbReference type="GO" id="GO:0008081">
    <property type="term" value="F:phosphoric diester hydrolase activity"/>
    <property type="evidence" value="ECO:0007669"/>
    <property type="project" value="UniProtKB-ARBA"/>
</dbReference>
<dbReference type="Gene3D" id="1.10.3210.10">
    <property type="entry name" value="Hypothetical protein af1432"/>
    <property type="match status" value="1"/>
</dbReference>
<dbReference type="InterPro" id="IPR011006">
    <property type="entry name" value="CheY-like_superfamily"/>
</dbReference>
<reference evidence="4 5" key="1">
    <citation type="submission" date="2016-04" db="EMBL/GenBank/DDBJ databases">
        <title>Draft genome sequence of Janthinobacterium psychrotolerans sp. nov., isolated from freshwater sediments in Denmark.</title>
        <authorList>
            <person name="Gong X."/>
            <person name="Skrivergaard S."/>
            <person name="Korsgaard B.S."/>
            <person name="Schreiber L."/>
            <person name="Marshall I.P."/>
            <person name="Finster K."/>
            <person name="Schramm A."/>
        </authorList>
    </citation>
    <scope>NUCLEOTIDE SEQUENCE [LARGE SCALE GENOMIC DNA]</scope>
    <source>
        <strain evidence="4 5">S3-2</strain>
    </source>
</reference>
<dbReference type="SUPFAM" id="SSF109604">
    <property type="entry name" value="HD-domain/PDEase-like"/>
    <property type="match status" value="1"/>
</dbReference>
<keyword evidence="1" id="KW-0597">Phosphoprotein</keyword>
<dbReference type="STRING" id="1747903.ASR47_1007192"/>